<dbReference type="GO" id="GO:0016973">
    <property type="term" value="P:poly(A)+ mRNA export from nucleus"/>
    <property type="evidence" value="ECO:0007669"/>
    <property type="project" value="TreeGrafter"/>
</dbReference>
<evidence type="ECO:0000259" key="5">
    <source>
        <dbReference type="Pfam" id="PF08801"/>
    </source>
</evidence>
<evidence type="ECO:0000256" key="2">
    <source>
        <dbReference type="ARBA" id="ARBA00005569"/>
    </source>
</evidence>
<gene>
    <name evidence="6" type="ORF">OGAPHI_005206</name>
</gene>
<dbReference type="PANTHER" id="PTHR13405">
    <property type="entry name" value="NUCLEAR PORE COMPLEX PROTEIN NUP133"/>
    <property type="match status" value="1"/>
</dbReference>
<name>A0A9P8P0W7_9ASCO</name>
<dbReference type="Gene3D" id="2.130.10.10">
    <property type="entry name" value="YVTN repeat-like/Quinoprotein amine dehydrogenase"/>
    <property type="match status" value="1"/>
</dbReference>
<dbReference type="Proteomes" id="UP000769157">
    <property type="component" value="Unassembled WGS sequence"/>
</dbReference>
<dbReference type="GO" id="GO:0006606">
    <property type="term" value="P:protein import into nucleus"/>
    <property type="evidence" value="ECO:0007669"/>
    <property type="project" value="TreeGrafter"/>
</dbReference>
<dbReference type="InterPro" id="IPR014908">
    <property type="entry name" value="Nucleoporin_Nup133/Nup155_N"/>
</dbReference>
<comment type="subcellular location">
    <subcellularLocation>
        <location evidence="1">Nucleus</location>
    </subcellularLocation>
</comment>
<comment type="caution">
    <text evidence="6">The sequence shown here is derived from an EMBL/GenBank/DDBJ whole genome shotgun (WGS) entry which is preliminary data.</text>
</comment>
<dbReference type="SUPFAM" id="SSF117289">
    <property type="entry name" value="Nucleoporin domain"/>
    <property type="match status" value="1"/>
</dbReference>
<sequence length="1031" mass="117246">MFSFSLDRLKNSKPTNTSQPQQLFRLKEIVRTDSYQINKFPTELPQLKAEETICYGSIESTAQKAVLVTNERILIYNYKSKDIRPVPFEFTYEKNDYGILPQVKVFLNPVTNETSVIIIDSISGAVRYVEALSLAPSLDILDIVQSTSLKLSGNEVVTIVEHVSGVGLLIATSNRRVVLLSLNDYLGKTNLVFTEIYASKSLLNLFLGLSSYNIEAYENSNKVISVKSWKESQVSHKIFIQEEDGKLTIANWLNGSINIASQLNIKPLLAEQILDADDIKVKDIELLDNDVYLVLTTSKGSSDNRLQISLVKNDSEPTVVYVHEVASTTTTDSYPKILLTENTANIMTDRAMVMVDIASELSERWEDFISFNNNVSVYGYEVDEQESIVILTEEGIFQIKVDKASDIVASVDFLRNHIGQALQFGNTQNLLDFKLDNLKLTLTDADVETAVLGLAKEIASNKYNGLASYKNLQTNLEKRAEILLSLYQFCDENFKLNESVWLQLTTILEKVKLSSELYKHLSEHQPLKLVAEKVLRKQGKDAKLDKYFENSSETIVEYLQLLVSNTNLDDPADLILFSELLATVLDNGFLKVELDDVRFSGLFAHARELLTNLNEILKTVTLTYADVLESIQTSDLKTRISNTVLKLALFLYYTESGVHGDLLKNNREGWIRLFVVLGQQHEIIRLAEKSHDLESFCEILDSEREQAPEGDALVSLKFEDCFTRYGYQFAEALFGYYVRTKKVNLIMKCADQYPEFVNKFLDSDVNNYKFAWIWDIKNDKFLDAANRLLKYVSVAETESIEQKKVQLNTAKLCLVTLDENYDDLLDEIEINLQSIELQLNYAKLINSSTKDRFIRDSKYLIDSKLPSFETEIGAIVSKLDKNQQLSLFELVQLLTLITFDDFSHNNFANLFKLLSAIKNSNATKVISGLASYSYYHQVLEKLIWKRLFLTTNWDDLATGELQDNQYFQLMTGLPKLKVDPPSNLTELVVDSSDISQLDVDEGLQADLIRENDLLTALNDKIGLENWINRKY</sequence>
<keyword evidence="7" id="KW-1185">Reference proteome</keyword>
<dbReference type="AlphaFoldDB" id="A0A9P8P0W7"/>
<organism evidence="6 7">
    <name type="scientific">Ogataea philodendri</name>
    <dbReference type="NCBI Taxonomy" id="1378263"/>
    <lineage>
        <taxon>Eukaryota</taxon>
        <taxon>Fungi</taxon>
        <taxon>Dikarya</taxon>
        <taxon>Ascomycota</taxon>
        <taxon>Saccharomycotina</taxon>
        <taxon>Pichiomycetes</taxon>
        <taxon>Pichiales</taxon>
        <taxon>Pichiaceae</taxon>
        <taxon>Ogataea</taxon>
    </lineage>
</organism>
<dbReference type="GeneID" id="70237170"/>
<evidence type="ECO:0000313" key="6">
    <source>
        <dbReference type="EMBL" id="KAH3663803.1"/>
    </source>
</evidence>
<proteinExistence type="inferred from homology"/>
<accession>A0A9P8P0W7</accession>
<dbReference type="InterPro" id="IPR037624">
    <property type="entry name" value="Nup133-like"/>
</dbReference>
<dbReference type="PANTHER" id="PTHR13405:SF11">
    <property type="entry name" value="NUCLEAR PORE COMPLEX PROTEIN NUP133"/>
    <property type="match status" value="1"/>
</dbReference>
<evidence type="ECO:0000256" key="3">
    <source>
        <dbReference type="ARBA" id="ARBA00022448"/>
    </source>
</evidence>
<dbReference type="InterPro" id="IPR015943">
    <property type="entry name" value="WD40/YVTN_repeat-like_dom_sf"/>
</dbReference>
<keyword evidence="3" id="KW-0813">Transport</keyword>
<dbReference type="GO" id="GO:0000972">
    <property type="term" value="P:transcription-dependent tethering of RNA polymerase II gene DNA at nuclear periphery"/>
    <property type="evidence" value="ECO:0007669"/>
    <property type="project" value="TreeGrafter"/>
</dbReference>
<evidence type="ECO:0000256" key="4">
    <source>
        <dbReference type="ARBA" id="ARBA00023242"/>
    </source>
</evidence>
<dbReference type="Gene3D" id="1.20.58.1380">
    <property type="match status" value="1"/>
</dbReference>
<evidence type="ECO:0000313" key="7">
    <source>
        <dbReference type="Proteomes" id="UP000769157"/>
    </source>
</evidence>
<reference evidence="6" key="1">
    <citation type="journal article" date="2021" name="Open Biol.">
        <title>Shared evolutionary footprints suggest mitochondrial oxidative damage underlies multiple complex I losses in fungi.</title>
        <authorList>
            <person name="Schikora-Tamarit M.A."/>
            <person name="Marcet-Houben M."/>
            <person name="Nosek J."/>
            <person name="Gabaldon T."/>
        </authorList>
    </citation>
    <scope>NUCLEOTIDE SEQUENCE</scope>
    <source>
        <strain evidence="6">CBS6075</strain>
    </source>
</reference>
<feature type="domain" description="Nucleoporin Nup133/Nup155-like N-terminal" evidence="5">
    <location>
        <begin position="34"/>
        <end position="396"/>
    </location>
</feature>
<dbReference type="GO" id="GO:0031080">
    <property type="term" value="C:nuclear pore outer ring"/>
    <property type="evidence" value="ECO:0007669"/>
    <property type="project" value="TreeGrafter"/>
</dbReference>
<dbReference type="RefSeq" id="XP_046060139.1">
    <property type="nucleotide sequence ID" value="XM_046206366.1"/>
</dbReference>
<dbReference type="OrthoDB" id="103454at2759"/>
<protein>
    <recommendedName>
        <fullName evidence="5">Nucleoporin Nup133/Nup155-like N-terminal domain-containing protein</fullName>
    </recommendedName>
</protein>
<keyword evidence="4" id="KW-0539">Nucleus</keyword>
<evidence type="ECO:0000256" key="1">
    <source>
        <dbReference type="ARBA" id="ARBA00004123"/>
    </source>
</evidence>
<dbReference type="EMBL" id="JAEUBE010000366">
    <property type="protein sequence ID" value="KAH3663803.1"/>
    <property type="molecule type" value="Genomic_DNA"/>
</dbReference>
<reference evidence="6" key="2">
    <citation type="submission" date="2021-01" db="EMBL/GenBank/DDBJ databases">
        <authorList>
            <person name="Schikora-Tamarit M.A."/>
        </authorList>
    </citation>
    <scope>NUCLEOTIDE SEQUENCE</scope>
    <source>
        <strain evidence="6">CBS6075</strain>
    </source>
</reference>
<dbReference type="Pfam" id="PF08801">
    <property type="entry name" value="Nucleoporin_N"/>
    <property type="match status" value="1"/>
</dbReference>
<dbReference type="GO" id="GO:0017056">
    <property type="term" value="F:structural constituent of nuclear pore"/>
    <property type="evidence" value="ECO:0007669"/>
    <property type="project" value="InterPro"/>
</dbReference>
<comment type="similarity">
    <text evidence="2">Belongs to the nucleoporin Nup133 family.</text>
</comment>